<feature type="signal peptide" evidence="1">
    <location>
        <begin position="1"/>
        <end position="22"/>
    </location>
</feature>
<dbReference type="Proteomes" id="UP000470302">
    <property type="component" value="Unassembled WGS sequence"/>
</dbReference>
<sequence length="46" mass="4596">MTISTSLLRAVLLAVSAVTATAAAPAAAQQVSLGRLFATPEERGAL</sequence>
<proteinExistence type="predicted"/>
<reference evidence="2 3" key="1">
    <citation type="submission" date="2020-01" db="EMBL/GenBank/DDBJ databases">
        <title>Novel species isolated from a subtropical stream in China.</title>
        <authorList>
            <person name="Lu H."/>
        </authorList>
    </citation>
    <scope>NUCLEOTIDE SEQUENCE [LARGE SCALE GENOMIC DNA]</scope>
    <source>
        <strain evidence="2 3">FT82W</strain>
    </source>
</reference>
<accession>A0A845GDU4</accession>
<gene>
    <name evidence="2" type="ORF">GTP91_31150</name>
</gene>
<feature type="chain" id="PRO_5032924348" evidence="1">
    <location>
        <begin position="23"/>
        <end position="46"/>
    </location>
</feature>
<protein>
    <submittedName>
        <fullName evidence="2">Uncharacterized protein</fullName>
    </submittedName>
</protein>
<evidence type="ECO:0000313" key="2">
    <source>
        <dbReference type="EMBL" id="MYM91622.1"/>
    </source>
</evidence>
<organism evidence="2 3">
    <name type="scientific">Duganella vulcania</name>
    <dbReference type="NCBI Taxonomy" id="2692166"/>
    <lineage>
        <taxon>Bacteria</taxon>
        <taxon>Pseudomonadati</taxon>
        <taxon>Pseudomonadota</taxon>
        <taxon>Betaproteobacteria</taxon>
        <taxon>Burkholderiales</taxon>
        <taxon>Oxalobacteraceae</taxon>
        <taxon>Telluria group</taxon>
        <taxon>Duganella</taxon>
    </lineage>
</organism>
<name>A0A845GDU4_9BURK</name>
<comment type="caution">
    <text evidence="2">The sequence shown here is derived from an EMBL/GenBank/DDBJ whole genome shotgun (WGS) entry which is preliminary data.</text>
</comment>
<dbReference type="EMBL" id="WWCW01000232">
    <property type="protein sequence ID" value="MYM91622.1"/>
    <property type="molecule type" value="Genomic_DNA"/>
</dbReference>
<evidence type="ECO:0000313" key="3">
    <source>
        <dbReference type="Proteomes" id="UP000470302"/>
    </source>
</evidence>
<feature type="non-terminal residue" evidence="2">
    <location>
        <position position="46"/>
    </location>
</feature>
<evidence type="ECO:0000256" key="1">
    <source>
        <dbReference type="SAM" id="SignalP"/>
    </source>
</evidence>
<dbReference type="AlphaFoldDB" id="A0A845GDU4"/>
<keyword evidence="1" id="KW-0732">Signal</keyword>